<accession>A0AA39A8F8</accession>
<dbReference type="GO" id="GO:0009451">
    <property type="term" value="P:RNA modification"/>
    <property type="evidence" value="ECO:0007669"/>
    <property type="project" value="InterPro"/>
</dbReference>
<evidence type="ECO:0000313" key="4">
    <source>
        <dbReference type="Proteomes" id="UP001168098"/>
    </source>
</evidence>
<evidence type="ECO:0000256" key="2">
    <source>
        <dbReference type="PROSITE-ProRule" id="PRU00708"/>
    </source>
</evidence>
<proteinExistence type="predicted"/>
<dbReference type="InterPro" id="IPR002885">
    <property type="entry name" value="PPR_rpt"/>
</dbReference>
<dbReference type="Gene3D" id="1.25.40.10">
    <property type="entry name" value="Tetratricopeptide repeat domain"/>
    <property type="match status" value="1"/>
</dbReference>
<evidence type="ECO:0000256" key="1">
    <source>
        <dbReference type="ARBA" id="ARBA00022737"/>
    </source>
</evidence>
<reference evidence="3 4" key="1">
    <citation type="journal article" date="2023" name="BMC Biotechnol.">
        <title>Vitis rotundifolia cv Carlos genome sequencing.</title>
        <authorList>
            <person name="Huff M."/>
            <person name="Hulse-Kemp A."/>
            <person name="Scheffler B."/>
            <person name="Youngblood R."/>
            <person name="Simpson S."/>
            <person name="Babiker E."/>
            <person name="Staton M."/>
        </authorList>
    </citation>
    <scope>NUCLEOTIDE SEQUENCE [LARGE SCALE GENOMIC DNA]</scope>
    <source>
        <tissue evidence="3">Leaf</tissue>
    </source>
</reference>
<organism evidence="3 4">
    <name type="scientific">Vitis rotundifolia</name>
    <name type="common">Muscadine grape</name>
    <dbReference type="NCBI Taxonomy" id="103349"/>
    <lineage>
        <taxon>Eukaryota</taxon>
        <taxon>Viridiplantae</taxon>
        <taxon>Streptophyta</taxon>
        <taxon>Embryophyta</taxon>
        <taxon>Tracheophyta</taxon>
        <taxon>Spermatophyta</taxon>
        <taxon>Magnoliopsida</taxon>
        <taxon>eudicotyledons</taxon>
        <taxon>Gunneridae</taxon>
        <taxon>Pentapetalae</taxon>
        <taxon>rosids</taxon>
        <taxon>Vitales</taxon>
        <taxon>Vitaceae</taxon>
        <taxon>Viteae</taxon>
        <taxon>Vitis</taxon>
    </lineage>
</organism>
<name>A0AA39A8F8_VITRO</name>
<feature type="repeat" description="PPR" evidence="2">
    <location>
        <begin position="77"/>
        <end position="111"/>
    </location>
</feature>
<protein>
    <recommendedName>
        <fullName evidence="5">Pentatricopeptide repeat-containing protein</fullName>
    </recommendedName>
</protein>
<dbReference type="Proteomes" id="UP001168098">
    <property type="component" value="Unassembled WGS sequence"/>
</dbReference>
<dbReference type="GO" id="GO:0003723">
    <property type="term" value="F:RNA binding"/>
    <property type="evidence" value="ECO:0007669"/>
    <property type="project" value="InterPro"/>
</dbReference>
<evidence type="ECO:0000313" key="3">
    <source>
        <dbReference type="EMBL" id="KAJ9702842.1"/>
    </source>
</evidence>
<keyword evidence="1" id="KW-0677">Repeat</keyword>
<dbReference type="PANTHER" id="PTHR47926:SF436">
    <property type="entry name" value="PENTATRICOPEPTIDE REPEAT-CONTAINING PROTEIN ELI1, CHLOROPLASTIC-LIKE ISOFORM X2"/>
    <property type="match status" value="1"/>
</dbReference>
<dbReference type="AlphaFoldDB" id="A0AA39A8F8"/>
<dbReference type="PROSITE" id="PS51375">
    <property type="entry name" value="PPR"/>
    <property type="match status" value="1"/>
</dbReference>
<dbReference type="InterPro" id="IPR011990">
    <property type="entry name" value="TPR-like_helical_dom_sf"/>
</dbReference>
<gene>
    <name evidence="3" type="ORF">PVL29_004541</name>
</gene>
<dbReference type="InterPro" id="IPR046960">
    <property type="entry name" value="PPR_At4g14850-like_plant"/>
</dbReference>
<dbReference type="EMBL" id="JARBHA010000004">
    <property type="protein sequence ID" value="KAJ9702842.1"/>
    <property type="molecule type" value="Genomic_DNA"/>
</dbReference>
<dbReference type="PANTHER" id="PTHR47926">
    <property type="entry name" value="PENTATRICOPEPTIDE REPEAT-CONTAINING PROTEIN"/>
    <property type="match status" value="1"/>
</dbReference>
<sequence>MLRNGTLPDNYTFPFVLKACARLSFLHKGHEIHSSTLELGVHLDVFLQNVLISVFSSCGAVEAARAVFDMLSALVRDVVSWNSMISGYLESHRYEPALKVFWELLGDGSLSSDEVTLVSALSVCGRLGLLDLGKKIHGLFTGNGFVLDVFLGSSYQCVL</sequence>
<comment type="caution">
    <text evidence="3">The sequence shown here is derived from an EMBL/GenBank/DDBJ whole genome shotgun (WGS) entry which is preliminary data.</text>
</comment>
<keyword evidence="4" id="KW-1185">Reference proteome</keyword>
<dbReference type="Pfam" id="PF01535">
    <property type="entry name" value="PPR"/>
    <property type="match status" value="2"/>
</dbReference>
<dbReference type="FunFam" id="1.25.40.10:FF:000427">
    <property type="entry name" value="Pentatricopeptide repeat-containing protein chloroplastic"/>
    <property type="match status" value="1"/>
</dbReference>
<evidence type="ECO:0008006" key="5">
    <source>
        <dbReference type="Google" id="ProtNLM"/>
    </source>
</evidence>